<dbReference type="Proteomes" id="UP001576780">
    <property type="component" value="Unassembled WGS sequence"/>
</dbReference>
<keyword evidence="2" id="KW-1185">Reference proteome</keyword>
<evidence type="ECO:0000313" key="2">
    <source>
        <dbReference type="Proteomes" id="UP001576780"/>
    </source>
</evidence>
<organism evidence="1 2">
    <name type="scientific">Floridaenema evergladense BLCC-F167</name>
    <dbReference type="NCBI Taxonomy" id="3153639"/>
    <lineage>
        <taxon>Bacteria</taxon>
        <taxon>Bacillati</taxon>
        <taxon>Cyanobacteriota</taxon>
        <taxon>Cyanophyceae</taxon>
        <taxon>Oscillatoriophycideae</taxon>
        <taxon>Aerosakkonematales</taxon>
        <taxon>Aerosakkonemataceae</taxon>
        <taxon>Floridanema</taxon>
        <taxon>Floridanema evergladense</taxon>
    </lineage>
</organism>
<evidence type="ECO:0000313" key="1">
    <source>
        <dbReference type="EMBL" id="MFB2838306.1"/>
    </source>
</evidence>
<comment type="caution">
    <text evidence="1">The sequence shown here is derived from an EMBL/GenBank/DDBJ whole genome shotgun (WGS) entry which is preliminary data.</text>
</comment>
<gene>
    <name evidence="1" type="ORF">ACE1CA_27755</name>
</gene>
<accession>A0ABV4WUF6</accession>
<dbReference type="RefSeq" id="WP_413280626.1">
    <property type="nucleotide sequence ID" value="NZ_JBHFNT010000245.1"/>
</dbReference>
<protein>
    <recommendedName>
        <fullName evidence="3">Photosystem II reaction center Psb28 protein</fullName>
    </recommendedName>
</protein>
<dbReference type="EMBL" id="JBHFNT010000245">
    <property type="protein sequence ID" value="MFB2838306.1"/>
    <property type="molecule type" value="Genomic_DNA"/>
</dbReference>
<proteinExistence type="predicted"/>
<name>A0ABV4WUF6_9CYAN</name>
<sequence length="123" mass="14465">MKKELSNQNYSEITDDSEMLDEYDFSQGVRGKYFQKYQNNNLDTLTGIQFLIDSKGRKTGVLLDIQKHHHLWLNALEESQSHANTFQFLIDEHGQKTAVMLDFKEHLKLWESIYDNLIAEQLV</sequence>
<reference evidence="1 2" key="1">
    <citation type="submission" date="2024-09" db="EMBL/GenBank/DDBJ databases">
        <title>Floridaenema gen nov. (Aerosakkonemataceae, Aerosakkonematales ord. nov., Cyanobacteria) from benthic tropical and subtropical fresh waters, with the description of four new species.</title>
        <authorList>
            <person name="Moretto J.A."/>
            <person name="Berthold D.E."/>
            <person name="Lefler F.W."/>
            <person name="Huang I.-S."/>
            <person name="Laughinghouse H. IV."/>
        </authorList>
    </citation>
    <scope>NUCLEOTIDE SEQUENCE [LARGE SCALE GENOMIC DNA]</scope>
    <source>
        <strain evidence="1 2">BLCC-F167</strain>
    </source>
</reference>
<evidence type="ECO:0008006" key="3">
    <source>
        <dbReference type="Google" id="ProtNLM"/>
    </source>
</evidence>